<dbReference type="GO" id="GO:0008881">
    <property type="term" value="F:glutamate racemase activity"/>
    <property type="evidence" value="ECO:0007669"/>
    <property type="project" value="UniProtKB-UniRule"/>
</dbReference>
<comment type="similarity">
    <text evidence="7">Belongs to the aspartate/glutamate racemases family.</text>
</comment>
<dbReference type="SUPFAM" id="SSF53681">
    <property type="entry name" value="Aspartate/glutamate racemase"/>
    <property type="match status" value="2"/>
</dbReference>
<keyword evidence="9" id="KW-1185">Reference proteome</keyword>
<dbReference type="GO" id="GO:0008360">
    <property type="term" value="P:regulation of cell shape"/>
    <property type="evidence" value="ECO:0007669"/>
    <property type="project" value="UniProtKB-KW"/>
</dbReference>
<dbReference type="PANTHER" id="PTHR21198">
    <property type="entry name" value="GLUTAMATE RACEMASE"/>
    <property type="match status" value="1"/>
</dbReference>
<dbReference type="Gene3D" id="3.40.50.1860">
    <property type="match status" value="2"/>
</dbReference>
<dbReference type="InterPro" id="IPR001920">
    <property type="entry name" value="Asp/Glu_race"/>
</dbReference>
<evidence type="ECO:0000313" key="8">
    <source>
        <dbReference type="EMBL" id="MBB5224246.1"/>
    </source>
</evidence>
<dbReference type="GO" id="GO:0071555">
    <property type="term" value="P:cell wall organization"/>
    <property type="evidence" value="ECO:0007669"/>
    <property type="project" value="UniProtKB-KW"/>
</dbReference>
<evidence type="ECO:0000256" key="1">
    <source>
        <dbReference type="ARBA" id="ARBA00001602"/>
    </source>
</evidence>
<keyword evidence="4 7" id="KW-0573">Peptidoglycan synthesis</keyword>
<keyword evidence="6 7" id="KW-0961">Cell wall biogenesis/degradation</keyword>
<dbReference type="Proteomes" id="UP000549457">
    <property type="component" value="Unassembled WGS sequence"/>
</dbReference>
<comment type="catalytic activity">
    <reaction evidence="1 7">
        <text>L-glutamate = D-glutamate</text>
        <dbReference type="Rhea" id="RHEA:12813"/>
        <dbReference type="ChEBI" id="CHEBI:29985"/>
        <dbReference type="ChEBI" id="CHEBI:29986"/>
        <dbReference type="EC" id="5.1.1.3"/>
    </reaction>
</comment>
<name>A0A840SWR0_9RHOB</name>
<feature type="active site" description="Proton donor/acceptor" evidence="7">
    <location>
        <position position="195"/>
    </location>
</feature>
<dbReference type="EMBL" id="JACHFM010000006">
    <property type="protein sequence ID" value="MBB5224246.1"/>
    <property type="molecule type" value="Genomic_DNA"/>
</dbReference>
<keyword evidence="5 7" id="KW-0413">Isomerase</keyword>
<dbReference type="HAMAP" id="MF_00258">
    <property type="entry name" value="Glu_racemase"/>
    <property type="match status" value="1"/>
</dbReference>
<gene>
    <name evidence="7" type="primary">murI</name>
    <name evidence="8" type="ORF">HNP73_004215</name>
</gene>
<dbReference type="PROSITE" id="PS00923">
    <property type="entry name" value="ASP_GLU_RACEMASE_1"/>
    <property type="match status" value="1"/>
</dbReference>
<dbReference type="RefSeq" id="WP_184154719.1">
    <property type="nucleotide sequence ID" value="NZ_JACHFM010000006.1"/>
</dbReference>
<evidence type="ECO:0000313" key="9">
    <source>
        <dbReference type="Proteomes" id="UP000549457"/>
    </source>
</evidence>
<feature type="binding site" evidence="7">
    <location>
        <begin position="196"/>
        <end position="197"/>
    </location>
    <ligand>
        <name>substrate</name>
    </ligand>
</feature>
<dbReference type="PANTHER" id="PTHR21198:SF2">
    <property type="entry name" value="GLUTAMATE RACEMASE"/>
    <property type="match status" value="1"/>
</dbReference>
<feature type="binding site" evidence="7">
    <location>
        <begin position="71"/>
        <end position="72"/>
    </location>
    <ligand>
        <name>substrate</name>
    </ligand>
</feature>
<dbReference type="InterPro" id="IPR004391">
    <property type="entry name" value="Glu_race"/>
</dbReference>
<evidence type="ECO:0000256" key="6">
    <source>
        <dbReference type="ARBA" id="ARBA00023316"/>
    </source>
</evidence>
<feature type="binding site" evidence="7">
    <location>
        <begin position="7"/>
        <end position="8"/>
    </location>
    <ligand>
        <name>substrate</name>
    </ligand>
</feature>
<feature type="active site" description="Proton donor/acceptor" evidence="7">
    <location>
        <position position="70"/>
    </location>
</feature>
<comment type="function">
    <text evidence="7">Provides the (R)-glutamate required for cell wall biosynthesis.</text>
</comment>
<dbReference type="GO" id="GO:0009252">
    <property type="term" value="P:peptidoglycan biosynthetic process"/>
    <property type="evidence" value="ECO:0007669"/>
    <property type="project" value="UniProtKB-UniRule"/>
</dbReference>
<proteinExistence type="inferred from homology"/>
<keyword evidence="3 7" id="KW-0133">Cell shape</keyword>
<organism evidence="8 9">
    <name type="scientific">Amaricoccus macauensis</name>
    <dbReference type="NCBI Taxonomy" id="57001"/>
    <lineage>
        <taxon>Bacteria</taxon>
        <taxon>Pseudomonadati</taxon>
        <taxon>Pseudomonadota</taxon>
        <taxon>Alphaproteobacteria</taxon>
        <taxon>Rhodobacterales</taxon>
        <taxon>Paracoccaceae</taxon>
        <taxon>Amaricoccus</taxon>
    </lineage>
</organism>
<sequence length="271" mass="28668">MKIGVFDSGLGGLTVLTALTRALPSQDFVYLGDNANAPYGWKAPTEIYELTIAGVERLFREDCGLVILACNTASAVALHDLQVNWLNPAAHRVLGVFVPVIEHLTRRDWGDNTPPTHTGLRDVALFATPATVRSGAFPRELHFRARDVTVAPQACTGLVEAIEAGDLDRAAEVARDHVAALLARLPAPQSAVLGCTHYPLVEAAFRAALPSATTLVSQPELIAASLGDYLKRHPRFAGGTGAVRYLTTGDPAIVGTRAAVFTGAPVAFEAA</sequence>
<evidence type="ECO:0000256" key="5">
    <source>
        <dbReference type="ARBA" id="ARBA00023235"/>
    </source>
</evidence>
<dbReference type="AlphaFoldDB" id="A0A840SWR0"/>
<dbReference type="InterPro" id="IPR015942">
    <property type="entry name" value="Asp/Glu/hydantoin_racemase"/>
</dbReference>
<dbReference type="InterPro" id="IPR018187">
    <property type="entry name" value="Asp/Glu_racemase_AS_1"/>
</dbReference>
<dbReference type="EC" id="5.1.1.3" evidence="2 7"/>
<reference evidence="8 9" key="1">
    <citation type="submission" date="2020-08" db="EMBL/GenBank/DDBJ databases">
        <title>Genomic Encyclopedia of Type Strains, Phase IV (KMG-IV): sequencing the most valuable type-strain genomes for metagenomic binning, comparative biology and taxonomic classification.</title>
        <authorList>
            <person name="Goeker M."/>
        </authorList>
    </citation>
    <scope>NUCLEOTIDE SEQUENCE [LARGE SCALE GENOMIC DNA]</scope>
    <source>
        <strain evidence="8 9">DSM 101730</strain>
    </source>
</reference>
<dbReference type="NCBIfam" id="TIGR00067">
    <property type="entry name" value="glut_race"/>
    <property type="match status" value="1"/>
</dbReference>
<accession>A0A840SWR0</accession>
<evidence type="ECO:0000256" key="7">
    <source>
        <dbReference type="HAMAP-Rule" id="MF_00258"/>
    </source>
</evidence>
<comment type="pathway">
    <text evidence="7">Cell wall biogenesis; peptidoglycan biosynthesis.</text>
</comment>
<dbReference type="UniPathway" id="UPA00219"/>
<evidence type="ECO:0000256" key="2">
    <source>
        <dbReference type="ARBA" id="ARBA00013090"/>
    </source>
</evidence>
<protein>
    <recommendedName>
        <fullName evidence="2 7">Glutamate racemase</fullName>
        <ecNumber evidence="2 7">5.1.1.3</ecNumber>
    </recommendedName>
</protein>
<comment type="caution">
    <text evidence="8">The sequence shown here is derived from an EMBL/GenBank/DDBJ whole genome shotgun (WGS) entry which is preliminary data.</text>
</comment>
<dbReference type="Pfam" id="PF01177">
    <property type="entry name" value="Asp_Glu_race"/>
    <property type="match status" value="1"/>
</dbReference>
<feature type="binding site" evidence="7">
    <location>
        <begin position="39"/>
        <end position="40"/>
    </location>
    <ligand>
        <name>substrate</name>
    </ligand>
</feature>
<evidence type="ECO:0000256" key="4">
    <source>
        <dbReference type="ARBA" id="ARBA00022984"/>
    </source>
</evidence>
<evidence type="ECO:0000256" key="3">
    <source>
        <dbReference type="ARBA" id="ARBA00022960"/>
    </source>
</evidence>